<dbReference type="InterPro" id="IPR008894">
    <property type="entry name" value="QdtA_cupin_dom"/>
</dbReference>
<sequence length="140" mass="16302">MNIKDQYKILEFGDLGDERGKLVVVEGAQDIPFEIKRVFYIYGSDSQVVRGQHANRNSEFVLINVSGSSKVRVDNGFEEEIIELNRPRMGLYLPTMVWKDMYDFSEDSVLLVLANTHYDGHEYIRDYDEFIKEVGGTRRR</sequence>
<gene>
    <name evidence="2" type="ORF">OCV63_02250</name>
</gene>
<dbReference type="SUPFAM" id="SSF51182">
    <property type="entry name" value="RmlC-like cupins"/>
    <property type="match status" value="1"/>
</dbReference>
<dbReference type="EMBL" id="JAOQKC010000002">
    <property type="protein sequence ID" value="MCU6695716.1"/>
    <property type="molecule type" value="Genomic_DNA"/>
</dbReference>
<dbReference type="Gene3D" id="2.60.120.10">
    <property type="entry name" value="Jelly Rolls"/>
    <property type="match status" value="1"/>
</dbReference>
<feature type="domain" description="Sugar 3,4-ketoisomerase QdtA cupin" evidence="1">
    <location>
        <begin position="6"/>
        <end position="134"/>
    </location>
</feature>
<protein>
    <submittedName>
        <fullName evidence="2">FdtA/QdtA family cupin domain-containing protein</fullName>
    </submittedName>
</protein>
<name>A0ABT2RTR7_9FIRM</name>
<comment type="caution">
    <text evidence="2">The sequence shown here is derived from an EMBL/GenBank/DDBJ whole genome shotgun (WGS) entry which is preliminary data.</text>
</comment>
<keyword evidence="3" id="KW-1185">Reference proteome</keyword>
<dbReference type="Proteomes" id="UP001652461">
    <property type="component" value="Unassembled WGS sequence"/>
</dbReference>
<evidence type="ECO:0000259" key="1">
    <source>
        <dbReference type="Pfam" id="PF05523"/>
    </source>
</evidence>
<dbReference type="InterPro" id="IPR014710">
    <property type="entry name" value="RmlC-like_jellyroll"/>
</dbReference>
<accession>A0ABT2RTR7</accession>
<dbReference type="Pfam" id="PF05523">
    <property type="entry name" value="FdtA"/>
    <property type="match status" value="1"/>
</dbReference>
<dbReference type="RefSeq" id="WP_158361798.1">
    <property type="nucleotide sequence ID" value="NZ_JAOQKC010000002.1"/>
</dbReference>
<dbReference type="CDD" id="cd20292">
    <property type="entry name" value="cupin_QdtA-like"/>
    <property type="match status" value="1"/>
</dbReference>
<reference evidence="2 3" key="1">
    <citation type="journal article" date="2021" name="ISME Commun">
        <title>Automated analysis of genomic sequences facilitates high-throughput and comprehensive description of bacteria.</title>
        <authorList>
            <person name="Hitch T.C.A."/>
        </authorList>
    </citation>
    <scope>NUCLEOTIDE SEQUENCE [LARGE SCALE GENOMIC DNA]</scope>
    <source>
        <strain evidence="2 3">Sanger_04</strain>
    </source>
</reference>
<evidence type="ECO:0000313" key="3">
    <source>
        <dbReference type="Proteomes" id="UP001652461"/>
    </source>
</evidence>
<organism evidence="2 3">
    <name type="scientific">Laedolimicola ammoniilytica</name>
    <dbReference type="NCBI Taxonomy" id="2981771"/>
    <lineage>
        <taxon>Bacteria</taxon>
        <taxon>Bacillati</taxon>
        <taxon>Bacillota</taxon>
        <taxon>Clostridia</taxon>
        <taxon>Lachnospirales</taxon>
        <taxon>Lachnospiraceae</taxon>
        <taxon>Laedolimicola</taxon>
    </lineage>
</organism>
<proteinExistence type="predicted"/>
<evidence type="ECO:0000313" key="2">
    <source>
        <dbReference type="EMBL" id="MCU6695716.1"/>
    </source>
</evidence>
<dbReference type="InterPro" id="IPR011051">
    <property type="entry name" value="RmlC_Cupin_sf"/>
</dbReference>